<evidence type="ECO:0000256" key="1">
    <source>
        <dbReference type="SAM" id="MobiDB-lite"/>
    </source>
</evidence>
<reference evidence="2" key="1">
    <citation type="journal article" date="2015" name="Nature">
        <title>Complex archaea that bridge the gap between prokaryotes and eukaryotes.</title>
        <authorList>
            <person name="Spang A."/>
            <person name="Saw J.H."/>
            <person name="Jorgensen S.L."/>
            <person name="Zaremba-Niedzwiedzka K."/>
            <person name="Martijn J."/>
            <person name="Lind A.E."/>
            <person name="van Eijk R."/>
            <person name="Schleper C."/>
            <person name="Guy L."/>
            <person name="Ettema T.J."/>
        </authorList>
    </citation>
    <scope>NUCLEOTIDE SEQUENCE</scope>
</reference>
<protein>
    <submittedName>
        <fullName evidence="2">Uncharacterized protein</fullName>
    </submittedName>
</protein>
<organism evidence="2">
    <name type="scientific">marine sediment metagenome</name>
    <dbReference type="NCBI Taxonomy" id="412755"/>
    <lineage>
        <taxon>unclassified sequences</taxon>
        <taxon>metagenomes</taxon>
        <taxon>ecological metagenomes</taxon>
    </lineage>
</organism>
<proteinExistence type="predicted"/>
<comment type="caution">
    <text evidence="2">The sequence shown here is derived from an EMBL/GenBank/DDBJ whole genome shotgun (WGS) entry which is preliminary data.</text>
</comment>
<gene>
    <name evidence="2" type="ORF">LCGC14_1891620</name>
</gene>
<feature type="compositionally biased region" description="Acidic residues" evidence="1">
    <location>
        <begin position="25"/>
        <end position="45"/>
    </location>
</feature>
<feature type="region of interest" description="Disordered" evidence="1">
    <location>
        <begin position="1"/>
        <end position="45"/>
    </location>
</feature>
<accession>A0A0F9GMK6</accession>
<evidence type="ECO:0000313" key="2">
    <source>
        <dbReference type="EMBL" id="KKL91746.1"/>
    </source>
</evidence>
<dbReference type="EMBL" id="LAZR01019653">
    <property type="protein sequence ID" value="KKL91746.1"/>
    <property type="molecule type" value="Genomic_DNA"/>
</dbReference>
<dbReference type="AlphaFoldDB" id="A0A0F9GMK6"/>
<feature type="compositionally biased region" description="Acidic residues" evidence="1">
    <location>
        <begin position="7"/>
        <end position="16"/>
    </location>
</feature>
<sequence>MIKIEDGLNEADEQYYEENIRQHIEEDEEEEEDTSGDEGAIADEE</sequence>
<name>A0A0F9GMK6_9ZZZZ</name>